<evidence type="ECO:0000313" key="8">
    <source>
        <dbReference type="EMBL" id="TQV74303.1"/>
    </source>
</evidence>
<dbReference type="InterPro" id="IPR001853">
    <property type="entry name" value="DSBA-like_thioredoxin_dom"/>
</dbReference>
<keyword evidence="6" id="KW-1133">Transmembrane helix</keyword>
<gene>
    <name evidence="8" type="ORF">FKG95_23735</name>
</gene>
<dbReference type="SUPFAM" id="SSF52833">
    <property type="entry name" value="Thioredoxin-like"/>
    <property type="match status" value="1"/>
</dbReference>
<feature type="compositionally biased region" description="Basic and acidic residues" evidence="5">
    <location>
        <begin position="81"/>
        <end position="98"/>
    </location>
</feature>
<keyword evidence="1" id="KW-0732">Signal</keyword>
<evidence type="ECO:0000256" key="1">
    <source>
        <dbReference type="ARBA" id="ARBA00022729"/>
    </source>
</evidence>
<evidence type="ECO:0000256" key="2">
    <source>
        <dbReference type="ARBA" id="ARBA00023002"/>
    </source>
</evidence>
<dbReference type="CDD" id="cd03023">
    <property type="entry name" value="DsbA_Com1_like"/>
    <property type="match status" value="1"/>
</dbReference>
<organism evidence="8 9">
    <name type="scientific">Denitrobaculum tricleocarpae</name>
    <dbReference type="NCBI Taxonomy" id="2591009"/>
    <lineage>
        <taxon>Bacteria</taxon>
        <taxon>Pseudomonadati</taxon>
        <taxon>Pseudomonadota</taxon>
        <taxon>Alphaproteobacteria</taxon>
        <taxon>Rhodospirillales</taxon>
        <taxon>Rhodospirillaceae</taxon>
        <taxon>Denitrobaculum</taxon>
    </lineage>
</organism>
<evidence type="ECO:0000256" key="5">
    <source>
        <dbReference type="SAM" id="MobiDB-lite"/>
    </source>
</evidence>
<dbReference type="PROSITE" id="PS51352">
    <property type="entry name" value="THIOREDOXIN_2"/>
    <property type="match status" value="1"/>
</dbReference>
<keyword evidence="3" id="KW-1015">Disulfide bond</keyword>
<reference evidence="8 9" key="1">
    <citation type="submission" date="2019-06" db="EMBL/GenBank/DDBJ databases">
        <title>Whole genome sequence for Rhodospirillaceae sp. R148.</title>
        <authorList>
            <person name="Wang G."/>
        </authorList>
    </citation>
    <scope>NUCLEOTIDE SEQUENCE [LARGE SCALE GENOMIC DNA]</scope>
    <source>
        <strain evidence="8 9">R148</strain>
    </source>
</reference>
<keyword evidence="2" id="KW-0560">Oxidoreductase</keyword>
<evidence type="ECO:0000256" key="3">
    <source>
        <dbReference type="ARBA" id="ARBA00023157"/>
    </source>
</evidence>
<dbReference type="InterPro" id="IPR013766">
    <property type="entry name" value="Thioredoxin_domain"/>
</dbReference>
<feature type="domain" description="Thioredoxin" evidence="7">
    <location>
        <begin position="37"/>
        <end position="261"/>
    </location>
</feature>
<evidence type="ECO:0000256" key="6">
    <source>
        <dbReference type="SAM" id="Phobius"/>
    </source>
</evidence>
<comment type="caution">
    <text evidence="8">The sequence shown here is derived from an EMBL/GenBank/DDBJ whole genome shotgun (WGS) entry which is preliminary data.</text>
</comment>
<keyword evidence="9" id="KW-1185">Reference proteome</keyword>
<dbReference type="Proteomes" id="UP000315252">
    <property type="component" value="Unassembled WGS sequence"/>
</dbReference>
<feature type="transmembrane region" description="Helical" evidence="6">
    <location>
        <begin position="12"/>
        <end position="31"/>
    </location>
</feature>
<accession>A0A545TAQ6</accession>
<evidence type="ECO:0000313" key="9">
    <source>
        <dbReference type="Proteomes" id="UP000315252"/>
    </source>
</evidence>
<dbReference type="Gene3D" id="3.40.30.10">
    <property type="entry name" value="Glutaredoxin"/>
    <property type="match status" value="1"/>
</dbReference>
<protein>
    <submittedName>
        <fullName evidence="8">DsbA family protein</fullName>
    </submittedName>
</protein>
<evidence type="ECO:0000259" key="7">
    <source>
        <dbReference type="PROSITE" id="PS51352"/>
    </source>
</evidence>
<dbReference type="Pfam" id="PF01323">
    <property type="entry name" value="DSBA"/>
    <property type="match status" value="1"/>
</dbReference>
<dbReference type="PANTHER" id="PTHR13887">
    <property type="entry name" value="GLUTATHIONE S-TRANSFERASE KAPPA"/>
    <property type="match status" value="1"/>
</dbReference>
<dbReference type="PANTHER" id="PTHR13887:SF14">
    <property type="entry name" value="DISULFIDE BOND FORMATION PROTEIN D"/>
    <property type="match status" value="1"/>
</dbReference>
<dbReference type="InterPro" id="IPR041205">
    <property type="entry name" value="ScsC_N"/>
</dbReference>
<proteinExistence type="predicted"/>
<dbReference type="GO" id="GO:0016491">
    <property type="term" value="F:oxidoreductase activity"/>
    <property type="evidence" value="ECO:0007669"/>
    <property type="project" value="UniProtKB-KW"/>
</dbReference>
<keyword evidence="6" id="KW-0472">Membrane</keyword>
<keyword evidence="6" id="KW-0812">Transmembrane</keyword>
<dbReference type="InterPro" id="IPR036249">
    <property type="entry name" value="Thioredoxin-like_sf"/>
</dbReference>
<evidence type="ECO:0000256" key="4">
    <source>
        <dbReference type="ARBA" id="ARBA00023284"/>
    </source>
</evidence>
<dbReference type="AlphaFoldDB" id="A0A545TAQ6"/>
<dbReference type="OrthoDB" id="9780147at2"/>
<dbReference type="EMBL" id="VHSH01000010">
    <property type="protein sequence ID" value="TQV74303.1"/>
    <property type="molecule type" value="Genomic_DNA"/>
</dbReference>
<sequence length="264" mass="29142">MFLESTRAVRRPSAIGLHLSLLMIGIMLYAFPVKAQDQSTAAAPSAEVENIEKIVRDYLLRNPEVLVEALTLYEQRRTEAEEQRRLSAVSDNKERLENDPASPVAGNPDGDVVVVEFFDYRCPYCRRSADTLETAMKADGNVRVVFKEFPILGPESVEGAKAALAAEKQGKYEAFHFALMREPGDMSAAHLRRIAEEVGVDADLMERDMKSEEINAALRNNYALAEELSIRGTPAFVIGGTLVPGAVNLEEMERLIAEARANAS</sequence>
<keyword evidence="4" id="KW-0676">Redox-active center</keyword>
<feature type="region of interest" description="Disordered" evidence="5">
    <location>
        <begin position="81"/>
        <end position="105"/>
    </location>
</feature>
<name>A0A545TAQ6_9PROT</name>
<dbReference type="Pfam" id="PF18312">
    <property type="entry name" value="ScsC_N"/>
    <property type="match status" value="1"/>
</dbReference>